<evidence type="ECO:0000256" key="6">
    <source>
        <dbReference type="ARBA" id="ARBA00023065"/>
    </source>
</evidence>
<evidence type="ECO:0000256" key="3">
    <source>
        <dbReference type="ARBA" id="ARBA00022475"/>
    </source>
</evidence>
<dbReference type="EMBL" id="RJVG01000001">
    <property type="protein sequence ID" value="ROR31514.1"/>
    <property type="molecule type" value="Genomic_DNA"/>
</dbReference>
<dbReference type="Proteomes" id="UP000273083">
    <property type="component" value="Unassembled WGS sequence"/>
</dbReference>
<keyword evidence="5 8" id="KW-1133">Transmembrane helix</keyword>
<feature type="transmembrane region" description="Helical" evidence="8">
    <location>
        <begin position="12"/>
        <end position="35"/>
    </location>
</feature>
<feature type="transmembrane region" description="Helical" evidence="8">
    <location>
        <begin position="126"/>
        <end position="147"/>
    </location>
</feature>
<keyword evidence="4 8" id="KW-0812">Transmembrane</keyword>
<organism evidence="9 10">
    <name type="scientific">Mobilisporobacter senegalensis</name>
    <dbReference type="NCBI Taxonomy" id="1329262"/>
    <lineage>
        <taxon>Bacteria</taxon>
        <taxon>Bacillati</taxon>
        <taxon>Bacillota</taxon>
        <taxon>Clostridia</taxon>
        <taxon>Lachnospirales</taxon>
        <taxon>Lachnospiraceae</taxon>
        <taxon>Mobilisporobacter</taxon>
    </lineage>
</organism>
<feature type="transmembrane region" description="Helical" evidence="8">
    <location>
        <begin position="417"/>
        <end position="439"/>
    </location>
</feature>
<dbReference type="OrthoDB" id="9810952at2"/>
<keyword evidence="3" id="KW-1003">Cell membrane</keyword>
<dbReference type="RefSeq" id="WP_123607612.1">
    <property type="nucleotide sequence ID" value="NZ_RJVG01000001.1"/>
</dbReference>
<feature type="transmembrane region" description="Helical" evidence="8">
    <location>
        <begin position="361"/>
        <end position="382"/>
    </location>
</feature>
<dbReference type="PANTHER" id="PTHR32024:SF1">
    <property type="entry name" value="KTR SYSTEM POTASSIUM UPTAKE PROTEIN B"/>
    <property type="match status" value="1"/>
</dbReference>
<dbReference type="InterPro" id="IPR003445">
    <property type="entry name" value="Cat_transpt"/>
</dbReference>
<dbReference type="GO" id="GO:0005886">
    <property type="term" value="C:plasma membrane"/>
    <property type="evidence" value="ECO:0007669"/>
    <property type="project" value="UniProtKB-SubCell"/>
</dbReference>
<dbReference type="AlphaFoldDB" id="A0A3N1XY40"/>
<feature type="transmembrane region" description="Helical" evidence="8">
    <location>
        <begin position="41"/>
        <end position="63"/>
    </location>
</feature>
<feature type="transmembrane region" description="Helical" evidence="8">
    <location>
        <begin position="234"/>
        <end position="256"/>
    </location>
</feature>
<evidence type="ECO:0000256" key="2">
    <source>
        <dbReference type="ARBA" id="ARBA00022448"/>
    </source>
</evidence>
<dbReference type="GO" id="GO:0030001">
    <property type="term" value="P:metal ion transport"/>
    <property type="evidence" value="ECO:0007669"/>
    <property type="project" value="UniProtKB-ARBA"/>
</dbReference>
<protein>
    <submittedName>
        <fullName evidence="9">Trk system potassium uptake protein TrkH</fullName>
    </submittedName>
</protein>
<feature type="transmembrane region" description="Helical" evidence="8">
    <location>
        <begin position="75"/>
        <end position="99"/>
    </location>
</feature>
<evidence type="ECO:0000256" key="1">
    <source>
        <dbReference type="ARBA" id="ARBA00004651"/>
    </source>
</evidence>
<accession>A0A3N1XY40</accession>
<keyword evidence="7 8" id="KW-0472">Membrane</keyword>
<evidence type="ECO:0000313" key="10">
    <source>
        <dbReference type="Proteomes" id="UP000273083"/>
    </source>
</evidence>
<evidence type="ECO:0000256" key="7">
    <source>
        <dbReference type="ARBA" id="ARBA00023136"/>
    </source>
</evidence>
<gene>
    <name evidence="9" type="ORF">EDD66_101131</name>
</gene>
<evidence type="ECO:0000256" key="8">
    <source>
        <dbReference type="SAM" id="Phobius"/>
    </source>
</evidence>
<dbReference type="GO" id="GO:0008324">
    <property type="term" value="F:monoatomic cation transmembrane transporter activity"/>
    <property type="evidence" value="ECO:0007669"/>
    <property type="project" value="InterPro"/>
</dbReference>
<comment type="subcellular location">
    <subcellularLocation>
        <location evidence="1">Cell membrane</location>
        <topology evidence="1">Multi-pass membrane protein</topology>
    </subcellularLocation>
</comment>
<evidence type="ECO:0000256" key="5">
    <source>
        <dbReference type="ARBA" id="ARBA00022989"/>
    </source>
</evidence>
<dbReference type="PROSITE" id="PS51257">
    <property type="entry name" value="PROKAR_LIPOPROTEIN"/>
    <property type="match status" value="1"/>
</dbReference>
<feature type="transmembrane region" description="Helical" evidence="8">
    <location>
        <begin position="323"/>
        <end position="340"/>
    </location>
</feature>
<keyword evidence="2" id="KW-0813">Transport</keyword>
<feature type="transmembrane region" description="Helical" evidence="8">
    <location>
        <begin position="191"/>
        <end position="213"/>
    </location>
</feature>
<evidence type="ECO:0000256" key="4">
    <source>
        <dbReference type="ARBA" id="ARBA00022692"/>
    </source>
</evidence>
<dbReference type="Pfam" id="PF02386">
    <property type="entry name" value="TrkH"/>
    <property type="match status" value="1"/>
</dbReference>
<dbReference type="PANTHER" id="PTHR32024">
    <property type="entry name" value="TRK SYSTEM POTASSIUM UPTAKE PROTEIN TRKG-RELATED"/>
    <property type="match status" value="1"/>
</dbReference>
<keyword evidence="6" id="KW-0406">Ion transport</keyword>
<sequence>MLFFKKKKFTTTQMITGGFLIAILIGGCVLTLPIASKNGEFTPFIDALFTATTSICVTGLTTVVTAEHWSFFGQVVILALIQFGGFGVVTFTTTILLILRKRITLMDRLLIQDAYNLDTLRGLVKLTIKIMQGTLIVEGIGAIFYCFQFIPEFGVIKGIWYSIFHGISAFCNAGIDLIGPTSFVPYQTNPLININTMVLIILGGIGYPVWWDIIKKSRLAVKEQFSMKKYIKKLDLHTKIALTVTGMLILFGAAFIFLNEYNNELTIGKLSLGNKVMASFFQSVTLRTAGYFTIPQESLRNGSAFIGVIFMFIGGSPSGTAGGIKTVTIAVLILAALSSIKGKQDVEIYHRKIIDGYIKKALAVFLFSFTTLMVSTICLSVVENRDFIDILYEVASALGTVGLSRDVTLSLSPIGKIIIIITMYLGRIGPISLALALNVSKDKSKGLRLPEEKILVG</sequence>
<comment type="caution">
    <text evidence="9">The sequence shown here is derived from an EMBL/GenBank/DDBJ whole genome shotgun (WGS) entry which is preliminary data.</text>
</comment>
<reference evidence="9 10" key="1">
    <citation type="submission" date="2018-11" db="EMBL/GenBank/DDBJ databases">
        <title>Genomic Encyclopedia of Type Strains, Phase IV (KMG-IV): sequencing the most valuable type-strain genomes for metagenomic binning, comparative biology and taxonomic classification.</title>
        <authorList>
            <person name="Goeker M."/>
        </authorList>
    </citation>
    <scope>NUCLEOTIDE SEQUENCE [LARGE SCALE GENOMIC DNA]</scope>
    <source>
        <strain evidence="9 10">DSM 26537</strain>
    </source>
</reference>
<proteinExistence type="predicted"/>
<evidence type="ECO:0000313" key="9">
    <source>
        <dbReference type="EMBL" id="ROR31514.1"/>
    </source>
</evidence>
<name>A0A3N1XY40_9FIRM</name>
<keyword evidence="10" id="KW-1185">Reference proteome</keyword>